<dbReference type="Proteomes" id="UP001595764">
    <property type="component" value="Unassembled WGS sequence"/>
</dbReference>
<reference evidence="4" key="1">
    <citation type="journal article" date="2019" name="Int. J. Syst. Evol. Microbiol.">
        <title>The Global Catalogue of Microorganisms (GCM) 10K type strain sequencing project: providing services to taxonomists for standard genome sequencing and annotation.</title>
        <authorList>
            <consortium name="The Broad Institute Genomics Platform"/>
            <consortium name="The Broad Institute Genome Sequencing Center for Infectious Disease"/>
            <person name="Wu L."/>
            <person name="Ma J."/>
        </authorList>
    </citation>
    <scope>NUCLEOTIDE SEQUENCE [LARGE SCALE GENOMIC DNA]</scope>
    <source>
        <strain evidence="4">CGMCC 4.7682</strain>
    </source>
</reference>
<comment type="caution">
    <text evidence="3">The sequence shown here is derived from an EMBL/GenBank/DDBJ whole genome shotgun (WGS) entry which is preliminary data.</text>
</comment>
<dbReference type="RefSeq" id="WP_377868188.1">
    <property type="nucleotide sequence ID" value="NZ_JBHMAY010000005.1"/>
</dbReference>
<dbReference type="InterPro" id="IPR042001">
    <property type="entry name" value="Sortase_F"/>
</dbReference>
<proteinExistence type="predicted"/>
<dbReference type="CDD" id="cd05829">
    <property type="entry name" value="Sortase_F"/>
    <property type="match status" value="1"/>
</dbReference>
<name>A0ABV7QE32_9PSEU</name>
<organism evidence="3 4">
    <name type="scientific">Amycolatopsis halotolerans</name>
    <dbReference type="NCBI Taxonomy" id="330083"/>
    <lineage>
        <taxon>Bacteria</taxon>
        <taxon>Bacillati</taxon>
        <taxon>Actinomycetota</taxon>
        <taxon>Actinomycetes</taxon>
        <taxon>Pseudonocardiales</taxon>
        <taxon>Pseudonocardiaceae</taxon>
        <taxon>Amycolatopsis</taxon>
    </lineage>
</organism>
<dbReference type="InterPro" id="IPR023365">
    <property type="entry name" value="Sortase_dom-sf"/>
</dbReference>
<keyword evidence="4" id="KW-1185">Reference proteome</keyword>
<evidence type="ECO:0000256" key="2">
    <source>
        <dbReference type="SAM" id="MobiDB-lite"/>
    </source>
</evidence>
<feature type="region of interest" description="Disordered" evidence="2">
    <location>
        <begin position="40"/>
        <end position="74"/>
    </location>
</feature>
<evidence type="ECO:0000256" key="1">
    <source>
        <dbReference type="ARBA" id="ARBA00022801"/>
    </source>
</evidence>
<protein>
    <submittedName>
        <fullName evidence="3">Class F sortase</fullName>
    </submittedName>
</protein>
<evidence type="ECO:0000313" key="4">
    <source>
        <dbReference type="Proteomes" id="UP001595764"/>
    </source>
</evidence>
<accession>A0ABV7QE32</accession>
<dbReference type="Pfam" id="PF04203">
    <property type="entry name" value="Sortase"/>
    <property type="match status" value="1"/>
</dbReference>
<sequence length="224" mass="23408">MAESHRSKPSRWRLSAIVIAAVLALAGASAIGYGLSDQHRAPEPAPAMSATGAPSRSPGPAPAPAATPHGMSASPPVSIRIPAIGVSSAVNEVGLNPDGTMQVPQPGPHYDQAAWFRGSPSPGETGPSVILGHIDSARNGPSVFFDLGGLKPGEQVRVDRADHTVATFEIDLVKSYPKSDFPQQTVYGYTSQPALRLITCGGSFDYGTRQYRDNTVVFAHLAEA</sequence>
<dbReference type="SUPFAM" id="SSF63817">
    <property type="entry name" value="Sortase"/>
    <property type="match status" value="1"/>
</dbReference>
<dbReference type="NCBIfam" id="NF033748">
    <property type="entry name" value="class_F_sortase"/>
    <property type="match status" value="1"/>
</dbReference>
<evidence type="ECO:0000313" key="3">
    <source>
        <dbReference type="EMBL" id="MFC3510231.1"/>
    </source>
</evidence>
<dbReference type="Gene3D" id="2.40.260.10">
    <property type="entry name" value="Sortase"/>
    <property type="match status" value="1"/>
</dbReference>
<keyword evidence="1" id="KW-0378">Hydrolase</keyword>
<dbReference type="InterPro" id="IPR005754">
    <property type="entry name" value="Sortase"/>
</dbReference>
<gene>
    <name evidence="3" type="ORF">ACFORO_08665</name>
</gene>
<dbReference type="EMBL" id="JBHRWI010000012">
    <property type="protein sequence ID" value="MFC3510231.1"/>
    <property type="molecule type" value="Genomic_DNA"/>
</dbReference>